<keyword evidence="5" id="KW-1185">Reference proteome</keyword>
<proteinExistence type="predicted"/>
<dbReference type="Pfam" id="PF18758">
    <property type="entry name" value="KDZ"/>
    <property type="match status" value="1"/>
</dbReference>
<evidence type="ECO:0000256" key="2">
    <source>
        <dbReference type="SAM" id="Phobius"/>
    </source>
</evidence>
<reference evidence="4 5" key="1">
    <citation type="journal article" date="2024" name="J Genomics">
        <title>Draft genome sequencing and assembly of Favolaschia claudopus CIRM-BRFM 2984 isolated from oak limbs.</title>
        <authorList>
            <person name="Navarro D."/>
            <person name="Drula E."/>
            <person name="Chaduli D."/>
            <person name="Cazenave R."/>
            <person name="Ahrendt S."/>
            <person name="Wang J."/>
            <person name="Lipzen A."/>
            <person name="Daum C."/>
            <person name="Barry K."/>
            <person name="Grigoriev I.V."/>
            <person name="Favel A."/>
            <person name="Rosso M.N."/>
            <person name="Martin F."/>
        </authorList>
    </citation>
    <scope>NUCLEOTIDE SEQUENCE [LARGE SCALE GENOMIC DNA]</scope>
    <source>
        <strain evidence="4 5">CIRM-BRFM 2984</strain>
    </source>
</reference>
<dbReference type="Proteomes" id="UP001362999">
    <property type="component" value="Unassembled WGS sequence"/>
</dbReference>
<evidence type="ECO:0000256" key="1">
    <source>
        <dbReference type="SAM" id="MobiDB-lite"/>
    </source>
</evidence>
<name>A0AAV9YYV0_9AGAR</name>
<dbReference type="EMBL" id="JAWWNJ010000282">
    <property type="protein sequence ID" value="KAK6966350.1"/>
    <property type="molecule type" value="Genomic_DNA"/>
</dbReference>
<feature type="transmembrane region" description="Helical" evidence="2">
    <location>
        <begin position="470"/>
        <end position="491"/>
    </location>
</feature>
<keyword evidence="2" id="KW-0812">Transmembrane</keyword>
<dbReference type="InterPro" id="IPR041457">
    <property type="entry name" value="CxC2_KDZ-assoc"/>
</dbReference>
<dbReference type="AlphaFoldDB" id="A0AAV9YYV0"/>
<gene>
    <name evidence="4" type="ORF">R3P38DRAFT_3338017</name>
</gene>
<evidence type="ECO:0000259" key="3">
    <source>
        <dbReference type="Pfam" id="PF18803"/>
    </source>
</evidence>
<dbReference type="Pfam" id="PF18803">
    <property type="entry name" value="CxC2"/>
    <property type="match status" value="1"/>
</dbReference>
<organism evidence="4 5">
    <name type="scientific">Favolaschia claudopus</name>
    <dbReference type="NCBI Taxonomy" id="2862362"/>
    <lineage>
        <taxon>Eukaryota</taxon>
        <taxon>Fungi</taxon>
        <taxon>Dikarya</taxon>
        <taxon>Basidiomycota</taxon>
        <taxon>Agaricomycotina</taxon>
        <taxon>Agaricomycetes</taxon>
        <taxon>Agaricomycetidae</taxon>
        <taxon>Agaricales</taxon>
        <taxon>Marasmiineae</taxon>
        <taxon>Mycenaceae</taxon>
        <taxon>Favolaschia</taxon>
    </lineage>
</organism>
<sequence length="868" mass="98457">MSSHFVSPTRRAPNRSQTVDAYVDYEATADDISRDTDFTSSQDGLRGVRRAVNVQSRRPTRLPHELDALSNWTPLADGERVDEEEVGDVGSKRKRYDSSDEPMKTWRPLAQLFLEELVRRDGLGDFGKACGSCGRAEDGWRRFRCEDCGPSTHCQECMIARHQLMPLHVLQEWTGAFWSQVSLASLGYVFQLGHGGLPCPRPAPAARSMVVMDFPTIHDVKYRYCACDLSDRMNNLQQLLRTGWYPASTVDPATCATLKTLESFRLLNVVGDLTVHDFVRVMEQCTDASGLEELPDRRKGFGRMSRQFAFVQRMKRAGRAHDAGGLESTTRGECAVLCWACPQEGINLPEGWEDVGPEFQFLYILIIAMDANFRLRNRLRANAHEDPPLGSGWGHIVEESCYKKHLRNYVAEKDISTCIAFAALAQKDTRLSTGLRASGMGGVVCARHELVRPQGLGDLQKGERYANMDYIVLAALMGVALLYVAIAYDIVCQYRINFEARMAKLPNDMQLDLKRTKVLYGLPVWHATAHERNCQSQNSLTYQPGVGRTDGEGTERVWSDGIEDKVDHHNFQKNIRQGEALPRKLVIAIDERDRQVAAFDEVDRTLDQSLRKEWQGMVDAWTEDKTKPNPYQLDDGKSGAARFSPVICPERVTTLRRSFHVKLKQFRRLQDVYTPGAVEELRAAEERRDSELPPPQAEDIVLYMPSGLTRENREARLREGQLHDTVKRLRSSLHAKRHLLNFREEHWVGQRGGTRAATLIAQLGERIEGVAVRYRRARRGWRKSSCCGEEMRRVLRFLAWRALWWGAATGRFLGGCSEVRAGLQAYAARQAALVRRVARTWREAWNTSATTAVRTILSKLIDRFNDTI</sequence>
<keyword evidence="2" id="KW-1133">Transmembrane helix</keyword>
<evidence type="ECO:0000313" key="5">
    <source>
        <dbReference type="Proteomes" id="UP001362999"/>
    </source>
</evidence>
<accession>A0AAV9YYV0</accession>
<keyword evidence="2" id="KW-0472">Membrane</keyword>
<evidence type="ECO:0000313" key="4">
    <source>
        <dbReference type="EMBL" id="KAK6966350.1"/>
    </source>
</evidence>
<comment type="caution">
    <text evidence="4">The sequence shown here is derived from an EMBL/GenBank/DDBJ whole genome shotgun (WGS) entry which is preliminary data.</text>
</comment>
<dbReference type="InterPro" id="IPR040521">
    <property type="entry name" value="KDZ"/>
</dbReference>
<protein>
    <submittedName>
        <fullName evidence="4">CxC2 domain-containing protein</fullName>
    </submittedName>
</protein>
<feature type="domain" description="CxC2-like cysteine cluster KDZ transposase-associated" evidence="3">
    <location>
        <begin position="183"/>
        <end position="290"/>
    </location>
</feature>
<dbReference type="PANTHER" id="PTHR33096:SF1">
    <property type="entry name" value="CXC1-LIKE CYSTEINE CLUSTER ASSOCIATED WITH KDZ TRANSPOSASES DOMAIN-CONTAINING PROTEIN"/>
    <property type="match status" value="1"/>
</dbReference>
<feature type="region of interest" description="Disordered" evidence="1">
    <location>
        <begin position="79"/>
        <end position="101"/>
    </location>
</feature>
<dbReference type="PANTHER" id="PTHR33096">
    <property type="entry name" value="CXC2 DOMAIN-CONTAINING PROTEIN"/>
    <property type="match status" value="1"/>
</dbReference>